<reference evidence="1 2" key="1">
    <citation type="submission" date="2018-11" db="EMBL/GenBank/DDBJ databases">
        <title>Genome assembly of Steccherinum ochraceum LE-BIN_3174, the white-rot fungus of the Steccherinaceae family (The Residual Polyporoid clade, Polyporales, Basidiomycota).</title>
        <authorList>
            <person name="Fedorova T.V."/>
            <person name="Glazunova O.A."/>
            <person name="Landesman E.O."/>
            <person name="Moiseenko K.V."/>
            <person name="Psurtseva N.V."/>
            <person name="Savinova O.S."/>
            <person name="Shakhova N.V."/>
            <person name="Tyazhelova T.V."/>
            <person name="Vasina D.V."/>
        </authorList>
    </citation>
    <scope>NUCLEOTIDE SEQUENCE [LARGE SCALE GENOMIC DNA]</scope>
    <source>
        <strain evidence="1 2">LE-BIN_3174</strain>
    </source>
</reference>
<dbReference type="Proteomes" id="UP000292702">
    <property type="component" value="Unassembled WGS sequence"/>
</dbReference>
<protein>
    <recommendedName>
        <fullName evidence="3">F-box domain-containing protein</fullName>
    </recommendedName>
</protein>
<dbReference type="AlphaFoldDB" id="A0A4R0R2X8"/>
<dbReference type="OrthoDB" id="2788229at2759"/>
<gene>
    <name evidence="1" type="ORF">EIP91_010636</name>
</gene>
<evidence type="ECO:0000313" key="1">
    <source>
        <dbReference type="EMBL" id="TCD60153.1"/>
    </source>
</evidence>
<dbReference type="EMBL" id="RWJN01000648">
    <property type="protein sequence ID" value="TCD60153.1"/>
    <property type="molecule type" value="Genomic_DNA"/>
</dbReference>
<sequence length="540" mass="60584">MVEDWEHARTKKDFQRARITTIRGQTDHVDAARTRWRWVRVALSSSSSSESSSSSTTPPPPPTIRLVFAAMGEDLVTSSPPSTALELPPELWDLILSLLRQDIHSLSSCSLTSRHIHQLALPYMFSKLAVASQAFVRHPKHFLSFTLKSPLVASHIQDLTIESMPRRPNRDPRYFIWPQEMHVDRLAEILQTLPSLRRLVISCVLRDTDHPPFDSSIIPKAKPRRIEYLSLHTSFIKESPCVLISLIRVLSLFSVIDHLVLGALPDNTHDATAYAHFDAVFRLRGHTLPPNLTIHSIKFGMGHRLTTRRAVSKLLARCAIARSSSLPPGSCSLDLLCGHRLSPEMCSELIEAYGPRLGRCSLSLETAICHWPIANAPFPPSDPVRHHRIDLSSSTALTSLSLTGVWNIPRASVVAPNSPNASFALLDILGSAHPSAIHHLSIDLVVWPCLSAPTPLVLNDVVRPMIDWRGLRRVLQEKLATLHEFTLKWSLGVPKAYDEAVAEWMRKTVEQELGQWVKSGVLKFETTTRSWDLDDMERRL</sequence>
<dbReference type="SUPFAM" id="SSF81383">
    <property type="entry name" value="F-box domain"/>
    <property type="match status" value="1"/>
</dbReference>
<dbReference type="InterPro" id="IPR036047">
    <property type="entry name" value="F-box-like_dom_sf"/>
</dbReference>
<evidence type="ECO:0000313" key="2">
    <source>
        <dbReference type="Proteomes" id="UP000292702"/>
    </source>
</evidence>
<keyword evidence="2" id="KW-1185">Reference proteome</keyword>
<comment type="caution">
    <text evidence="1">The sequence shown here is derived from an EMBL/GenBank/DDBJ whole genome shotgun (WGS) entry which is preliminary data.</text>
</comment>
<name>A0A4R0R2X8_9APHY</name>
<organism evidence="1 2">
    <name type="scientific">Steccherinum ochraceum</name>
    <dbReference type="NCBI Taxonomy" id="92696"/>
    <lineage>
        <taxon>Eukaryota</taxon>
        <taxon>Fungi</taxon>
        <taxon>Dikarya</taxon>
        <taxon>Basidiomycota</taxon>
        <taxon>Agaricomycotina</taxon>
        <taxon>Agaricomycetes</taxon>
        <taxon>Polyporales</taxon>
        <taxon>Steccherinaceae</taxon>
        <taxon>Steccherinum</taxon>
    </lineage>
</organism>
<proteinExistence type="predicted"/>
<accession>A0A4R0R2X8</accession>
<evidence type="ECO:0008006" key="3">
    <source>
        <dbReference type="Google" id="ProtNLM"/>
    </source>
</evidence>